<proteinExistence type="predicted"/>
<keyword evidence="2" id="KW-0472">Membrane</keyword>
<reference evidence="4" key="1">
    <citation type="submission" date="2016-06" db="EMBL/GenBank/DDBJ databases">
        <authorList>
            <person name="Varghese N."/>
            <person name="Submissions Spin"/>
        </authorList>
    </citation>
    <scope>NUCLEOTIDE SEQUENCE [LARGE SCALE GENOMIC DNA]</scope>
    <source>
        <strain evidence="4">DSM 45431</strain>
    </source>
</reference>
<feature type="transmembrane region" description="Helical" evidence="2">
    <location>
        <begin position="88"/>
        <end position="104"/>
    </location>
</feature>
<dbReference type="Proteomes" id="UP000199413">
    <property type="component" value="Unassembled WGS sequence"/>
</dbReference>
<feature type="transmembrane region" description="Helical" evidence="2">
    <location>
        <begin position="29"/>
        <end position="51"/>
    </location>
</feature>
<dbReference type="Pfam" id="PF19609">
    <property type="entry name" value="DUF6114"/>
    <property type="match status" value="1"/>
</dbReference>
<evidence type="ECO:0000313" key="4">
    <source>
        <dbReference type="Proteomes" id="UP000199413"/>
    </source>
</evidence>
<feature type="region of interest" description="Disordered" evidence="1">
    <location>
        <begin position="135"/>
        <end position="218"/>
    </location>
</feature>
<dbReference type="STRING" id="568872.GA0070624_3556"/>
<accession>A0A1C6SE53</accession>
<keyword evidence="2" id="KW-0812">Transmembrane</keyword>
<sequence>MTTAELQHAQPNRFRDGWRGFRRWRRARPFWGGLLTALAGLEIFGTAKVSLGGLSFQMGPTGFLSWLIPAILVTSGLLMWLSPQHRTFYAVVTVVTALFSLIAVNLGGFFLGLLLGTVGGALAFAWVPGAYRAARPGGSSADGGTLRDDSPRDQATRDEAAEDQTMRDEAADGQTTRDEAADDQTVRGEPTAGGSRDLRGPNTAAGAPIASSWRSSTS</sequence>
<evidence type="ECO:0000256" key="2">
    <source>
        <dbReference type="SAM" id="Phobius"/>
    </source>
</evidence>
<keyword evidence="2" id="KW-1133">Transmembrane helix</keyword>
<evidence type="ECO:0000313" key="3">
    <source>
        <dbReference type="EMBL" id="SCL27711.1"/>
    </source>
</evidence>
<protein>
    <submittedName>
        <fullName evidence="3">Uncharacterized protein</fullName>
    </submittedName>
</protein>
<name>A0A1C6SE53_9ACTN</name>
<dbReference type="EMBL" id="FMHV01000002">
    <property type="protein sequence ID" value="SCL27711.1"/>
    <property type="molecule type" value="Genomic_DNA"/>
</dbReference>
<organism evidence="3 4">
    <name type="scientific">Micromonospora rhizosphaerae</name>
    <dbReference type="NCBI Taxonomy" id="568872"/>
    <lineage>
        <taxon>Bacteria</taxon>
        <taxon>Bacillati</taxon>
        <taxon>Actinomycetota</taxon>
        <taxon>Actinomycetes</taxon>
        <taxon>Micromonosporales</taxon>
        <taxon>Micromonosporaceae</taxon>
        <taxon>Micromonospora</taxon>
    </lineage>
</organism>
<keyword evidence="4" id="KW-1185">Reference proteome</keyword>
<evidence type="ECO:0000256" key="1">
    <source>
        <dbReference type="SAM" id="MobiDB-lite"/>
    </source>
</evidence>
<feature type="compositionally biased region" description="Basic and acidic residues" evidence="1">
    <location>
        <begin position="145"/>
        <end position="179"/>
    </location>
</feature>
<dbReference type="AlphaFoldDB" id="A0A1C6SE53"/>
<gene>
    <name evidence="3" type="ORF">GA0070624_3556</name>
</gene>
<feature type="transmembrane region" description="Helical" evidence="2">
    <location>
        <begin position="63"/>
        <end position="81"/>
    </location>
</feature>
<dbReference type="InterPro" id="IPR046096">
    <property type="entry name" value="DUF6114"/>
</dbReference>